<dbReference type="EMBL" id="CAADFK010000140">
    <property type="protein sequence ID" value="VFK18382.1"/>
    <property type="molecule type" value="Genomic_DNA"/>
</dbReference>
<gene>
    <name evidence="1" type="ORF">BECKLPF1236B_GA0070989_11405</name>
</gene>
<proteinExistence type="predicted"/>
<sequence>MIKRKNSNLLLVLIFKGIGKIKILVNLVRIPRSTPRLSWREVLIHSICRVRRRKYNLACGLVITRL</sequence>
<name>A0A450WMX5_9GAMM</name>
<organism evidence="1">
    <name type="scientific">Candidatus Kentrum sp. LPFa</name>
    <dbReference type="NCBI Taxonomy" id="2126335"/>
    <lineage>
        <taxon>Bacteria</taxon>
        <taxon>Pseudomonadati</taxon>
        <taxon>Pseudomonadota</taxon>
        <taxon>Gammaproteobacteria</taxon>
        <taxon>Candidatus Kentrum</taxon>
    </lineage>
</organism>
<evidence type="ECO:0000313" key="1">
    <source>
        <dbReference type="EMBL" id="VFK18382.1"/>
    </source>
</evidence>
<reference evidence="1" key="1">
    <citation type="submission" date="2019-02" db="EMBL/GenBank/DDBJ databases">
        <authorList>
            <person name="Gruber-Vodicka R. H."/>
            <person name="Seah K. B. B."/>
        </authorList>
    </citation>
    <scope>NUCLEOTIDE SEQUENCE</scope>
    <source>
        <strain evidence="1">BECK_S313</strain>
    </source>
</reference>
<accession>A0A450WMX5</accession>
<protein>
    <submittedName>
        <fullName evidence="1">Uncharacterized protein</fullName>
    </submittedName>
</protein>
<dbReference type="AlphaFoldDB" id="A0A450WMX5"/>